<dbReference type="GO" id="GO:0006508">
    <property type="term" value="P:proteolysis"/>
    <property type="evidence" value="ECO:0007669"/>
    <property type="project" value="InterPro"/>
</dbReference>
<reference evidence="3 4" key="1">
    <citation type="journal article" date="2016" name="Genome Announc.">
        <title>First Complete Genome Sequence of a Subdivision 6 Acidobacterium Strain.</title>
        <authorList>
            <person name="Huang S."/>
            <person name="Vieira S."/>
            <person name="Bunk B."/>
            <person name="Riedel T."/>
            <person name="Sproer C."/>
            <person name="Overmann J."/>
        </authorList>
    </citation>
    <scope>NUCLEOTIDE SEQUENCE [LARGE SCALE GENOMIC DNA]</scope>
    <source>
        <strain evidence="4">DSM 100886 HEG_-6_39</strain>
    </source>
</reference>
<dbReference type="Gene3D" id="3.50.30.30">
    <property type="match status" value="1"/>
</dbReference>
<gene>
    <name evidence="3" type="ORF">LuPra_00261</name>
</gene>
<dbReference type="PATRIC" id="fig|1813736.3.peg.274"/>
<keyword evidence="3" id="KW-0645">Protease</keyword>
<organism evidence="3 4">
    <name type="scientific">Luteitalea pratensis</name>
    <dbReference type="NCBI Taxonomy" id="1855912"/>
    <lineage>
        <taxon>Bacteria</taxon>
        <taxon>Pseudomonadati</taxon>
        <taxon>Acidobacteriota</taxon>
        <taxon>Vicinamibacteria</taxon>
        <taxon>Vicinamibacterales</taxon>
        <taxon>Vicinamibacteraceae</taxon>
        <taxon>Luteitalea</taxon>
    </lineage>
</organism>
<dbReference type="Proteomes" id="UP000076079">
    <property type="component" value="Chromosome"/>
</dbReference>
<evidence type="ECO:0000259" key="2">
    <source>
        <dbReference type="Pfam" id="PF04389"/>
    </source>
</evidence>
<dbReference type="Gene3D" id="3.40.630.10">
    <property type="entry name" value="Zn peptidases"/>
    <property type="match status" value="2"/>
</dbReference>
<keyword evidence="4" id="KW-1185">Reference proteome</keyword>
<feature type="chain" id="PRO_5007511313" evidence="1">
    <location>
        <begin position="18"/>
        <end position="547"/>
    </location>
</feature>
<name>A0A143PH54_LUTPR</name>
<dbReference type="KEGG" id="abac:LuPra_00261"/>
<dbReference type="SUPFAM" id="SSF52025">
    <property type="entry name" value="PA domain"/>
    <property type="match status" value="1"/>
</dbReference>
<dbReference type="EC" id="3.4.11.24" evidence="3"/>
<proteinExistence type="predicted"/>
<reference evidence="4" key="2">
    <citation type="submission" date="2016-04" db="EMBL/GenBank/DDBJ databases">
        <title>First Complete Genome Sequence of a Subdivision 6 Acidobacterium.</title>
        <authorList>
            <person name="Huang S."/>
            <person name="Vieira S."/>
            <person name="Bunk B."/>
            <person name="Riedel T."/>
            <person name="Sproeer C."/>
            <person name="Overmann J."/>
        </authorList>
    </citation>
    <scope>NUCLEOTIDE SEQUENCE [LARGE SCALE GENOMIC DNA]</scope>
    <source>
        <strain evidence="4">DSM 100886 HEG_-6_39</strain>
    </source>
</reference>
<dbReference type="AlphaFoldDB" id="A0A143PH54"/>
<evidence type="ECO:0000313" key="3">
    <source>
        <dbReference type="EMBL" id="AMY07094.1"/>
    </source>
</evidence>
<dbReference type="InterPro" id="IPR046450">
    <property type="entry name" value="PA_dom_sf"/>
</dbReference>
<dbReference type="STRING" id="1855912.LuPra_00261"/>
<dbReference type="GO" id="GO:0004177">
    <property type="term" value="F:aminopeptidase activity"/>
    <property type="evidence" value="ECO:0007669"/>
    <property type="project" value="UniProtKB-KW"/>
</dbReference>
<dbReference type="GO" id="GO:0008235">
    <property type="term" value="F:metalloexopeptidase activity"/>
    <property type="evidence" value="ECO:0007669"/>
    <property type="project" value="InterPro"/>
</dbReference>
<dbReference type="InterPro" id="IPR045175">
    <property type="entry name" value="M28_fam"/>
</dbReference>
<keyword evidence="3" id="KW-0378">Hydrolase</keyword>
<dbReference type="OrthoDB" id="9778250at2"/>
<keyword evidence="3" id="KW-0031">Aminopeptidase</keyword>
<sequence length="547" mass="57651" precursor="true">MCYSLPGSRATSTVALASLALLIAGLARPQTPAPSAAWSATSPAATRWFSHVEMLAKDEMRGRETGSPEHRQAADYIAAQFKAAGLAAGTRAGYLQPVSFTSRRLLEKESSLALVTKGAAVPVTLGEQAIFGMRIDPAATVEAPLVFAGYGLQVPETGMDDFAGLDVKGKVVVYLVGSPAGVPGALSAHYQSAWVRAETLRRLGAIGLISIPNPQATDVPWERSSANRLAPAMALADASLGDSAGQQLSVTFNPAHADLLFAASGHTFAELLALAGNRQPLPHFALPTSVRAHVAVEKRAVESQNVVGLLRGSDPTLANEYVVLSAHLDHLGVGAAVNGDAIYNGAMDNASGIATLIEAASAIVAAKPKRSVLFVAVTGEEKGLLGSRYFARNPTVPRGSIVADINMDMFLPLYPLRQLMVLGLDESDLGDDVRAVAAAVGIGVQVDPQPLRNRFTRSDQYSFIREGVPALAMKVGAEPDSPEAAIEAAWTKDRYHAPSDDLQQPIDRAAAVGFTEVVGRLAVQVANRPTRPAWKPASFFRRFAGTR</sequence>
<dbReference type="PANTHER" id="PTHR12147:SF26">
    <property type="entry name" value="PEPTIDASE M28 DOMAIN-CONTAINING PROTEIN"/>
    <property type="match status" value="1"/>
</dbReference>
<keyword evidence="1" id="KW-0732">Signal</keyword>
<dbReference type="CDD" id="cd04820">
    <property type="entry name" value="PA_M28_1_1"/>
    <property type="match status" value="1"/>
</dbReference>
<evidence type="ECO:0000256" key="1">
    <source>
        <dbReference type="SAM" id="SignalP"/>
    </source>
</evidence>
<feature type="signal peptide" evidence="1">
    <location>
        <begin position="1"/>
        <end position="17"/>
    </location>
</feature>
<evidence type="ECO:0000313" key="4">
    <source>
        <dbReference type="Proteomes" id="UP000076079"/>
    </source>
</evidence>
<protein>
    <submittedName>
        <fullName evidence="3">Aminopeptidase S</fullName>
        <ecNumber evidence="3">3.4.11.24</ecNumber>
    </submittedName>
</protein>
<dbReference type="SUPFAM" id="SSF53187">
    <property type="entry name" value="Zn-dependent exopeptidases"/>
    <property type="match status" value="1"/>
</dbReference>
<accession>A0A143PH54</accession>
<dbReference type="Pfam" id="PF04389">
    <property type="entry name" value="Peptidase_M28"/>
    <property type="match status" value="1"/>
</dbReference>
<feature type="domain" description="Peptidase M28" evidence="2">
    <location>
        <begin position="305"/>
        <end position="518"/>
    </location>
</feature>
<dbReference type="PANTHER" id="PTHR12147">
    <property type="entry name" value="METALLOPEPTIDASE M28 FAMILY MEMBER"/>
    <property type="match status" value="1"/>
</dbReference>
<dbReference type="RefSeq" id="WP_157898607.1">
    <property type="nucleotide sequence ID" value="NZ_CP015136.1"/>
</dbReference>
<dbReference type="InterPro" id="IPR007484">
    <property type="entry name" value="Peptidase_M28"/>
</dbReference>
<dbReference type="EMBL" id="CP015136">
    <property type="protein sequence ID" value="AMY07094.1"/>
    <property type="molecule type" value="Genomic_DNA"/>
</dbReference>